<dbReference type="Gene3D" id="3.40.50.2300">
    <property type="match status" value="1"/>
</dbReference>
<dbReference type="SUPFAM" id="SSF53822">
    <property type="entry name" value="Periplasmic binding protein-like I"/>
    <property type="match status" value="1"/>
</dbReference>
<reference evidence="1 2" key="1">
    <citation type="submission" date="2020-04" db="EMBL/GenBank/DDBJ databases">
        <title>Genome-Wide Identification of 5-Methylcytosine Sites in Bacterial Genomes By High-Throughput Sequencing of MspJI Restriction Fragments.</title>
        <authorList>
            <person name="Wu V."/>
        </authorList>
    </citation>
    <scope>NUCLEOTIDE SEQUENCE [LARGE SCALE GENOMIC DNA]</scope>
    <source>
        <strain evidence="1 2">S2</strain>
    </source>
</reference>
<protein>
    <recommendedName>
        <fullName evidence="3">Periplasmic binding protein domain-containing protein</fullName>
    </recommendedName>
</protein>
<dbReference type="Proteomes" id="UP000501868">
    <property type="component" value="Chromosome"/>
</dbReference>
<evidence type="ECO:0000313" key="2">
    <source>
        <dbReference type="Proteomes" id="UP000501868"/>
    </source>
</evidence>
<evidence type="ECO:0000313" key="1">
    <source>
        <dbReference type="EMBL" id="QIZ08411.1"/>
    </source>
</evidence>
<accession>A0A6H1P557</accession>
<evidence type="ECO:0008006" key="3">
    <source>
        <dbReference type="Google" id="ProtNLM"/>
    </source>
</evidence>
<proteinExistence type="predicted"/>
<dbReference type="InterPro" id="IPR028082">
    <property type="entry name" value="Peripla_BP_I"/>
</dbReference>
<dbReference type="AlphaFoldDB" id="A0A6H1P557"/>
<organism evidence="1 2">
    <name type="scientific">Priestia megaterium</name>
    <name type="common">Bacillus megaterium</name>
    <dbReference type="NCBI Taxonomy" id="1404"/>
    <lineage>
        <taxon>Bacteria</taxon>
        <taxon>Bacillati</taxon>
        <taxon>Bacillota</taxon>
        <taxon>Bacilli</taxon>
        <taxon>Bacillales</taxon>
        <taxon>Bacillaceae</taxon>
        <taxon>Priestia</taxon>
    </lineage>
</organism>
<reference evidence="1 2" key="2">
    <citation type="submission" date="2020-04" db="EMBL/GenBank/DDBJ databases">
        <authorList>
            <person name="Fomenkov A."/>
            <person name="Anton B.P."/>
            <person name="Roberts R.J."/>
        </authorList>
    </citation>
    <scope>NUCLEOTIDE SEQUENCE [LARGE SCALE GENOMIC DNA]</scope>
    <source>
        <strain evidence="1 2">S2</strain>
    </source>
</reference>
<gene>
    <name evidence="1" type="ORF">HFZ78_18225</name>
</gene>
<dbReference type="EMBL" id="CP051128">
    <property type="protein sequence ID" value="QIZ08411.1"/>
    <property type="molecule type" value="Genomic_DNA"/>
</dbReference>
<name>A0A6H1P557_PRIMG</name>
<sequence length="57" mass="6269">MFMNGAPTSEKKVDEQMELVEKAIHEKPDAIVLATADYQRLAPLASKAKENGILLLT</sequence>